<dbReference type="Pfam" id="PF13614">
    <property type="entry name" value="AAA_31"/>
    <property type="match status" value="1"/>
</dbReference>
<dbReference type="InterPro" id="IPR027417">
    <property type="entry name" value="P-loop_NTPase"/>
</dbReference>
<evidence type="ECO:0000256" key="11">
    <source>
        <dbReference type="ARBA" id="ARBA00022840"/>
    </source>
</evidence>
<evidence type="ECO:0000256" key="8">
    <source>
        <dbReference type="ARBA" id="ARBA00022692"/>
    </source>
</evidence>
<evidence type="ECO:0000256" key="3">
    <source>
        <dbReference type="ARBA" id="ARBA00008883"/>
    </source>
</evidence>
<evidence type="ECO:0000256" key="5">
    <source>
        <dbReference type="ARBA" id="ARBA00022475"/>
    </source>
</evidence>
<evidence type="ECO:0000256" key="2">
    <source>
        <dbReference type="ARBA" id="ARBA00007316"/>
    </source>
</evidence>
<evidence type="ECO:0000256" key="12">
    <source>
        <dbReference type="ARBA" id="ARBA00022989"/>
    </source>
</evidence>
<reference evidence="20 21" key="1">
    <citation type="submission" date="2023-01" db="EMBL/GenBank/DDBJ databases">
        <title>Novel species of the genus Vogesella isolated from rivers.</title>
        <authorList>
            <person name="Lu H."/>
        </authorList>
    </citation>
    <scope>NUCLEOTIDE SEQUENCE [LARGE SCALE GENOMIC DNA]</scope>
    <source>
        <strain evidence="20 21">DC21W</strain>
    </source>
</reference>
<sequence length="740" mass="81371">MSLFGEETKPQAQAAKPALLLQDNDQQHTSLILEYWHIVNAKKWGILALGVAVGAVALITTQAMRPTYRATAEVLIEANKAKVLSIDEVYGGVGSNREYFQTQAEIMKSREVALRAIKKLKLWEHPDYNPRLQKPPVHQPLLDMLGMERKPQPQWNDELLAAAVYQRINKELNIELVRLSQLVNVSFDSTDAKVAADFANAVGEAYIENDREARFKMTQQASDWLQNRTKSLREALETSERKLQGYRERAGVITVDASNQFGTGKLIEEVTQRLVEARMRRAEAENAYNQIRGGKVQDLGSLPAVIRNPLVAEAKKQLADAERKHAEMSQRYGPEHPRMVQAEAELQSARDSAKRQINSIVASVTNEYEVARATERSLEGTLGQARGGAQTDNRKNFELAVLEREVASNRQLYDMFVTRAKETAASQDLQSSVGRIVDSAEVPEKPVAPKKAQVTLMAFVLALLLGAATALLRARLDNTLKLPADVERKVKQPLLSTLPLLDKKQRQQAAVLSQQDPHTPFAEAVRTAKTGVLLSDIDQERRVLLVTSSVAGEGKTTTSCNLALSLSQNKRTLLIDADMRRPSVAASLGLDPHAAGLSDLIAGTKQLADVLQRLPGSQVDLISAGTLPPNPLDLLLSRRFDELLATLQQQYEMIIIDSTPCEMVSDAVALAPKATGLIYVVRAGETAAPLVVKGTRRLQRAGGHLLGIVLNGVDLKQAERYGDYGTNGQYYGNYGAPAKK</sequence>
<evidence type="ECO:0000259" key="19">
    <source>
        <dbReference type="Pfam" id="PF13807"/>
    </source>
</evidence>
<dbReference type="PANTHER" id="PTHR32309:SF13">
    <property type="entry name" value="FERRIC ENTEROBACTIN TRANSPORT PROTEIN FEPE"/>
    <property type="match status" value="1"/>
</dbReference>
<dbReference type="EC" id="2.7.10.2" evidence="4"/>
<feature type="domain" description="AAA" evidence="18">
    <location>
        <begin position="548"/>
        <end position="671"/>
    </location>
</feature>
<evidence type="ECO:0000313" key="21">
    <source>
        <dbReference type="Proteomes" id="UP001219956"/>
    </source>
</evidence>
<keyword evidence="16" id="KW-0175">Coiled coil</keyword>
<dbReference type="GO" id="GO:0004715">
    <property type="term" value="F:non-membrane spanning protein tyrosine kinase activity"/>
    <property type="evidence" value="ECO:0007669"/>
    <property type="project" value="UniProtKB-EC"/>
</dbReference>
<dbReference type="NCBIfam" id="TIGR01007">
    <property type="entry name" value="eps_fam"/>
    <property type="match status" value="1"/>
</dbReference>
<keyword evidence="8" id="KW-0812">Transmembrane</keyword>
<evidence type="ECO:0000256" key="14">
    <source>
        <dbReference type="ARBA" id="ARBA00023137"/>
    </source>
</evidence>
<feature type="coiled-coil region" evidence="16">
    <location>
        <begin position="311"/>
        <end position="359"/>
    </location>
</feature>
<evidence type="ECO:0000256" key="1">
    <source>
        <dbReference type="ARBA" id="ARBA00004429"/>
    </source>
</evidence>
<keyword evidence="12" id="KW-1133">Transmembrane helix</keyword>
<protein>
    <recommendedName>
        <fullName evidence="4">non-specific protein-tyrosine kinase</fullName>
        <ecNumber evidence="4">2.7.10.2</ecNumber>
    </recommendedName>
</protein>
<proteinExistence type="inferred from homology"/>
<evidence type="ECO:0000256" key="15">
    <source>
        <dbReference type="ARBA" id="ARBA00051245"/>
    </source>
</evidence>
<keyword evidence="11" id="KW-0067">ATP-binding</keyword>
<dbReference type="Proteomes" id="UP001219956">
    <property type="component" value="Unassembled WGS sequence"/>
</dbReference>
<gene>
    <name evidence="20" type="ORF">PQU95_02775</name>
</gene>
<evidence type="ECO:0000313" key="20">
    <source>
        <dbReference type="EMBL" id="MDC7716148.1"/>
    </source>
</evidence>
<comment type="caution">
    <text evidence="20">The sequence shown here is derived from an EMBL/GenBank/DDBJ whole genome shotgun (WGS) entry which is preliminary data.</text>
</comment>
<keyword evidence="6" id="KW-0997">Cell inner membrane</keyword>
<comment type="catalytic activity">
    <reaction evidence="15">
        <text>L-tyrosyl-[protein] + ATP = O-phospho-L-tyrosyl-[protein] + ADP + H(+)</text>
        <dbReference type="Rhea" id="RHEA:10596"/>
        <dbReference type="Rhea" id="RHEA-COMP:10136"/>
        <dbReference type="Rhea" id="RHEA-COMP:20101"/>
        <dbReference type="ChEBI" id="CHEBI:15378"/>
        <dbReference type="ChEBI" id="CHEBI:30616"/>
        <dbReference type="ChEBI" id="CHEBI:46858"/>
        <dbReference type="ChEBI" id="CHEBI:61978"/>
        <dbReference type="ChEBI" id="CHEBI:456216"/>
        <dbReference type="EC" id="2.7.10.2"/>
    </reaction>
</comment>
<comment type="similarity">
    <text evidence="2">Belongs to the CpsD/CapB family.</text>
</comment>
<keyword evidence="9" id="KW-0547">Nucleotide-binding</keyword>
<evidence type="ECO:0000256" key="9">
    <source>
        <dbReference type="ARBA" id="ARBA00022741"/>
    </source>
</evidence>
<evidence type="ECO:0000259" key="17">
    <source>
        <dbReference type="Pfam" id="PF02706"/>
    </source>
</evidence>
<keyword evidence="14" id="KW-0829">Tyrosine-protein kinase</keyword>
<dbReference type="InterPro" id="IPR032807">
    <property type="entry name" value="GNVR"/>
</dbReference>
<keyword evidence="21" id="KW-1185">Reference proteome</keyword>
<evidence type="ECO:0000256" key="6">
    <source>
        <dbReference type="ARBA" id="ARBA00022519"/>
    </source>
</evidence>
<keyword evidence="13" id="KW-0472">Membrane</keyword>
<dbReference type="SUPFAM" id="SSF52540">
    <property type="entry name" value="P-loop containing nucleoside triphosphate hydrolases"/>
    <property type="match status" value="1"/>
</dbReference>
<evidence type="ECO:0000259" key="18">
    <source>
        <dbReference type="Pfam" id="PF13614"/>
    </source>
</evidence>
<dbReference type="Pfam" id="PF02706">
    <property type="entry name" value="Wzz"/>
    <property type="match status" value="1"/>
</dbReference>
<evidence type="ECO:0000256" key="10">
    <source>
        <dbReference type="ARBA" id="ARBA00022777"/>
    </source>
</evidence>
<feature type="domain" description="Tyrosine-protein kinase G-rich" evidence="19">
    <location>
        <begin position="402"/>
        <end position="474"/>
    </location>
</feature>
<keyword evidence="10" id="KW-0418">Kinase</keyword>
<evidence type="ECO:0000256" key="4">
    <source>
        <dbReference type="ARBA" id="ARBA00011903"/>
    </source>
</evidence>
<feature type="domain" description="Polysaccharide chain length determinant N-terminal" evidence="17">
    <location>
        <begin position="33"/>
        <end position="120"/>
    </location>
</feature>
<keyword evidence="7 20" id="KW-0808">Transferase</keyword>
<feature type="coiled-coil region" evidence="16">
    <location>
        <begin position="229"/>
        <end position="287"/>
    </location>
</feature>
<evidence type="ECO:0000256" key="16">
    <source>
        <dbReference type="SAM" id="Coils"/>
    </source>
</evidence>
<dbReference type="CDD" id="cd05387">
    <property type="entry name" value="BY-kinase"/>
    <property type="match status" value="1"/>
</dbReference>
<dbReference type="InterPro" id="IPR003856">
    <property type="entry name" value="LPS_length_determ_N"/>
</dbReference>
<dbReference type="InterPro" id="IPR050445">
    <property type="entry name" value="Bact_polysacc_biosynth/exp"/>
</dbReference>
<evidence type="ECO:0000256" key="7">
    <source>
        <dbReference type="ARBA" id="ARBA00022679"/>
    </source>
</evidence>
<name>A0ABT5IVC7_9NEIS</name>
<comment type="subcellular location">
    <subcellularLocation>
        <location evidence="1">Cell inner membrane</location>
        <topology evidence="1">Multi-pass membrane protein</topology>
    </subcellularLocation>
</comment>
<dbReference type="InterPro" id="IPR025669">
    <property type="entry name" value="AAA_dom"/>
</dbReference>
<evidence type="ECO:0000256" key="13">
    <source>
        <dbReference type="ARBA" id="ARBA00023136"/>
    </source>
</evidence>
<dbReference type="Pfam" id="PF13807">
    <property type="entry name" value="GNVR"/>
    <property type="match status" value="1"/>
</dbReference>
<dbReference type="PANTHER" id="PTHR32309">
    <property type="entry name" value="TYROSINE-PROTEIN KINASE"/>
    <property type="match status" value="1"/>
</dbReference>
<accession>A0ABT5IVC7</accession>
<organism evidence="20 21">
    <name type="scientific">Vogesella aquatica</name>
    <dbReference type="NCBI Taxonomy" id="2984206"/>
    <lineage>
        <taxon>Bacteria</taxon>
        <taxon>Pseudomonadati</taxon>
        <taxon>Pseudomonadota</taxon>
        <taxon>Betaproteobacteria</taxon>
        <taxon>Neisseriales</taxon>
        <taxon>Chromobacteriaceae</taxon>
        <taxon>Vogesella</taxon>
    </lineage>
</organism>
<keyword evidence="5" id="KW-1003">Cell membrane</keyword>
<dbReference type="InterPro" id="IPR005702">
    <property type="entry name" value="Wzc-like_C"/>
</dbReference>
<comment type="similarity">
    <text evidence="3">Belongs to the etk/wzc family.</text>
</comment>
<dbReference type="EMBL" id="JAQQLF010000002">
    <property type="protein sequence ID" value="MDC7716148.1"/>
    <property type="molecule type" value="Genomic_DNA"/>
</dbReference>
<dbReference type="RefSeq" id="WP_272750583.1">
    <property type="nucleotide sequence ID" value="NZ_JAQQLF010000002.1"/>
</dbReference>
<dbReference type="Gene3D" id="3.40.50.300">
    <property type="entry name" value="P-loop containing nucleotide triphosphate hydrolases"/>
    <property type="match status" value="1"/>
</dbReference>